<reference evidence="2 3" key="1">
    <citation type="submission" date="2020-07" db="EMBL/GenBank/DDBJ databases">
        <title>Sequencing the genomes of 1000 actinobacteria strains.</title>
        <authorList>
            <person name="Klenk H.-P."/>
        </authorList>
    </citation>
    <scope>NUCLEOTIDE SEQUENCE [LARGE SCALE GENOMIC DNA]</scope>
    <source>
        <strain evidence="2 3">CXB654</strain>
    </source>
</reference>
<keyword evidence="3" id="KW-1185">Reference proteome</keyword>
<protein>
    <submittedName>
        <fullName evidence="2">Uncharacterized protein</fullName>
    </submittedName>
</protein>
<name>A0A852U027_9ACTN</name>
<dbReference type="AlphaFoldDB" id="A0A852U027"/>
<sequence length="152" mass="15771">MRQILRRAAAIAAVAVMTAGAFTAVAAPAQAASFSFGDYGLQSDGSRYITIGNSGSDAGVVLWNADPGSNNGWPKGDTLYARDSLSDGYAVEGRVYYDGGGFLLYAATSGHTAPYTASKTKNIAEGTRLLLRVCVLQGSSKIACSPYYSAHA</sequence>
<comment type="caution">
    <text evidence="2">The sequence shown here is derived from an EMBL/GenBank/DDBJ whole genome shotgun (WGS) entry which is preliminary data.</text>
</comment>
<evidence type="ECO:0000313" key="3">
    <source>
        <dbReference type="Proteomes" id="UP000589036"/>
    </source>
</evidence>
<feature type="chain" id="PRO_5038953230" evidence="1">
    <location>
        <begin position="27"/>
        <end position="152"/>
    </location>
</feature>
<feature type="signal peptide" evidence="1">
    <location>
        <begin position="1"/>
        <end position="26"/>
    </location>
</feature>
<dbReference type="EMBL" id="JACCCC010000001">
    <property type="protein sequence ID" value="NYE47564.1"/>
    <property type="molecule type" value="Genomic_DNA"/>
</dbReference>
<keyword evidence="1" id="KW-0732">Signal</keyword>
<gene>
    <name evidence="2" type="ORF">HDA32_002684</name>
</gene>
<accession>A0A852U027</accession>
<dbReference type="RefSeq" id="WP_179643480.1">
    <property type="nucleotide sequence ID" value="NZ_BAAAYY010000015.1"/>
</dbReference>
<proteinExistence type="predicted"/>
<organism evidence="2 3">
    <name type="scientific">Spinactinospora alkalitolerans</name>
    <dbReference type="NCBI Taxonomy" id="687207"/>
    <lineage>
        <taxon>Bacteria</taxon>
        <taxon>Bacillati</taxon>
        <taxon>Actinomycetota</taxon>
        <taxon>Actinomycetes</taxon>
        <taxon>Streptosporangiales</taxon>
        <taxon>Nocardiopsidaceae</taxon>
        <taxon>Spinactinospora</taxon>
    </lineage>
</organism>
<evidence type="ECO:0000256" key="1">
    <source>
        <dbReference type="SAM" id="SignalP"/>
    </source>
</evidence>
<dbReference type="Proteomes" id="UP000589036">
    <property type="component" value="Unassembled WGS sequence"/>
</dbReference>
<evidence type="ECO:0000313" key="2">
    <source>
        <dbReference type="EMBL" id="NYE47564.1"/>
    </source>
</evidence>